<gene>
    <name evidence="3" type="primary">Scn8a</name>
    <name evidence="3" type="ORF">SNEC2469_LOCUS30099</name>
</gene>
<reference evidence="3" key="1">
    <citation type="submission" date="2021-02" db="EMBL/GenBank/DDBJ databases">
        <authorList>
            <person name="Dougan E. K."/>
            <person name="Rhodes N."/>
            <person name="Thang M."/>
            <person name="Chan C."/>
        </authorList>
    </citation>
    <scope>NUCLEOTIDE SEQUENCE</scope>
</reference>
<dbReference type="Proteomes" id="UP000601435">
    <property type="component" value="Unassembled WGS sequence"/>
</dbReference>
<proteinExistence type="predicted"/>
<dbReference type="EMBL" id="CAJNJA010069296">
    <property type="protein sequence ID" value="CAE7897442.1"/>
    <property type="molecule type" value="Genomic_DNA"/>
</dbReference>
<keyword evidence="4" id="KW-1185">Reference proteome</keyword>
<feature type="domain" description="EF-hand" evidence="2">
    <location>
        <begin position="34"/>
        <end position="69"/>
    </location>
</feature>
<dbReference type="InterPro" id="IPR011992">
    <property type="entry name" value="EF-hand-dom_pair"/>
</dbReference>
<dbReference type="Gene3D" id="1.10.238.10">
    <property type="entry name" value="EF-hand"/>
    <property type="match status" value="1"/>
</dbReference>
<organism evidence="3 4">
    <name type="scientific">Symbiodinium necroappetens</name>
    <dbReference type="NCBI Taxonomy" id="1628268"/>
    <lineage>
        <taxon>Eukaryota</taxon>
        <taxon>Sar</taxon>
        <taxon>Alveolata</taxon>
        <taxon>Dinophyceae</taxon>
        <taxon>Suessiales</taxon>
        <taxon>Symbiodiniaceae</taxon>
        <taxon>Symbiodinium</taxon>
    </lineage>
</organism>
<dbReference type="SUPFAM" id="SSF47473">
    <property type="entry name" value="EF-hand"/>
    <property type="match status" value="1"/>
</dbReference>
<name>A0A813B909_9DINO</name>
<evidence type="ECO:0000313" key="3">
    <source>
        <dbReference type="EMBL" id="CAE7897442.1"/>
    </source>
</evidence>
<evidence type="ECO:0000259" key="2">
    <source>
        <dbReference type="PROSITE" id="PS50222"/>
    </source>
</evidence>
<protein>
    <submittedName>
        <fullName evidence="3">Scn8a protein</fullName>
    </submittedName>
</protein>
<accession>A0A813B909</accession>
<dbReference type="PROSITE" id="PS50222">
    <property type="entry name" value="EF_HAND_2"/>
    <property type="match status" value="1"/>
</dbReference>
<dbReference type="GO" id="GO:0005509">
    <property type="term" value="F:calcium ion binding"/>
    <property type="evidence" value="ECO:0007669"/>
    <property type="project" value="InterPro"/>
</dbReference>
<comment type="caution">
    <text evidence="3">The sequence shown here is derived from an EMBL/GenBank/DDBJ whole genome shotgun (WGS) entry which is preliminary data.</text>
</comment>
<evidence type="ECO:0000256" key="1">
    <source>
        <dbReference type="ARBA" id="ARBA00022837"/>
    </source>
</evidence>
<dbReference type="OrthoDB" id="191686at2759"/>
<evidence type="ECO:0000313" key="4">
    <source>
        <dbReference type="Proteomes" id="UP000601435"/>
    </source>
</evidence>
<dbReference type="PROSITE" id="PS00018">
    <property type="entry name" value="EF_HAND_1"/>
    <property type="match status" value="1"/>
</dbReference>
<dbReference type="AlphaFoldDB" id="A0A813B909"/>
<keyword evidence="1" id="KW-0106">Calcium</keyword>
<sequence>MANTITSFICSLQTIVSKRERDLLIDKELEYNEKIVGQLYKTFHELDTNGNGAVSWTEFQLALQDERMHAFLSTLELDMSDAKKIFHILASEQTNAIEESDFLLGCLRMRGGASGVDMVRIQMEQECWGQRFPVSPTRFTH</sequence>
<dbReference type="InterPro" id="IPR018247">
    <property type="entry name" value="EF_Hand_1_Ca_BS"/>
</dbReference>
<dbReference type="InterPro" id="IPR002048">
    <property type="entry name" value="EF_hand_dom"/>
</dbReference>